<dbReference type="EMBL" id="SORX01000003">
    <property type="protein sequence ID" value="TFE01983.1"/>
    <property type="molecule type" value="Genomic_DNA"/>
</dbReference>
<comment type="caution">
    <text evidence="2">The sequence shown here is derived from an EMBL/GenBank/DDBJ whole genome shotgun (WGS) entry which is preliminary data.</text>
</comment>
<dbReference type="RefSeq" id="WP_134380449.1">
    <property type="nucleotide sequence ID" value="NZ_SORX01000003.1"/>
</dbReference>
<accession>A0A4Y8LMJ3</accession>
<dbReference type="Proteomes" id="UP000297776">
    <property type="component" value="Unassembled WGS sequence"/>
</dbReference>
<feature type="transmembrane region" description="Helical" evidence="1">
    <location>
        <begin position="51"/>
        <end position="71"/>
    </location>
</feature>
<feature type="transmembrane region" description="Helical" evidence="1">
    <location>
        <begin position="83"/>
        <end position="103"/>
    </location>
</feature>
<gene>
    <name evidence="2" type="ORF">E2626_05245</name>
</gene>
<keyword evidence="1" id="KW-0812">Transmembrane</keyword>
<organism evidence="2 3">
    <name type="scientific">Jeotgalibacillus salarius</name>
    <dbReference type="NCBI Taxonomy" id="546023"/>
    <lineage>
        <taxon>Bacteria</taxon>
        <taxon>Bacillati</taxon>
        <taxon>Bacillota</taxon>
        <taxon>Bacilli</taxon>
        <taxon>Bacillales</taxon>
        <taxon>Caryophanaceae</taxon>
        <taxon>Jeotgalibacillus</taxon>
    </lineage>
</organism>
<name>A0A4Y8LMJ3_9BACL</name>
<evidence type="ECO:0000313" key="2">
    <source>
        <dbReference type="EMBL" id="TFE01983.1"/>
    </source>
</evidence>
<proteinExistence type="predicted"/>
<dbReference type="OrthoDB" id="2452479at2"/>
<dbReference type="AlphaFoldDB" id="A0A4Y8LMJ3"/>
<evidence type="ECO:0000256" key="1">
    <source>
        <dbReference type="SAM" id="Phobius"/>
    </source>
</evidence>
<keyword evidence="3" id="KW-1185">Reference proteome</keyword>
<protein>
    <submittedName>
        <fullName evidence="2">Uncharacterized protein</fullName>
    </submittedName>
</protein>
<reference evidence="2 3" key="1">
    <citation type="submission" date="2019-03" db="EMBL/GenBank/DDBJ databases">
        <authorList>
            <person name="Yang Y."/>
        </authorList>
    </citation>
    <scope>NUCLEOTIDE SEQUENCE [LARGE SCALE GENOMIC DNA]</scope>
    <source>
        <strain evidence="2 3">ASL-1</strain>
    </source>
</reference>
<feature type="transmembrane region" description="Helical" evidence="1">
    <location>
        <begin position="12"/>
        <end position="39"/>
    </location>
</feature>
<keyword evidence="1" id="KW-0472">Membrane</keyword>
<evidence type="ECO:0000313" key="3">
    <source>
        <dbReference type="Proteomes" id="UP000297776"/>
    </source>
</evidence>
<keyword evidence="1" id="KW-1133">Transmembrane helix</keyword>
<sequence>MNPDFSEGNMMWIVLSVITFITGLILAFIGPNMLHYLFFSYGDVITIQTPMISNILFGAFGLLLSAFFFFMYKEGKVFKGAGFGALAVALIVLVLSVTNYSILREEKIIHNDLFSFSADEYAWSEIEGAVLLKQNEEVEHDTLILKMSNGEDLAFHRNGQMQSAFPKIDGMLQSNGIIFTFEER</sequence>